<proteinExistence type="predicted"/>
<reference evidence="1" key="1">
    <citation type="submission" date="2020-10" db="EMBL/GenBank/DDBJ databases">
        <authorList>
            <person name="Gilroy R."/>
        </authorList>
    </citation>
    <scope>NUCLEOTIDE SEQUENCE</scope>
    <source>
        <strain evidence="1">4509</strain>
    </source>
</reference>
<reference evidence="1" key="2">
    <citation type="journal article" date="2021" name="PeerJ">
        <title>Extensive microbial diversity within the chicken gut microbiome revealed by metagenomics and culture.</title>
        <authorList>
            <person name="Gilroy R."/>
            <person name="Ravi A."/>
            <person name="Getino M."/>
            <person name="Pursley I."/>
            <person name="Horton D.L."/>
            <person name="Alikhan N.F."/>
            <person name="Baker D."/>
            <person name="Gharbi K."/>
            <person name="Hall N."/>
            <person name="Watson M."/>
            <person name="Adriaenssens E.M."/>
            <person name="Foster-Nyarko E."/>
            <person name="Jarju S."/>
            <person name="Secka A."/>
            <person name="Antonio M."/>
            <person name="Oren A."/>
            <person name="Chaudhuri R.R."/>
            <person name="La Ragione R."/>
            <person name="Hildebrand F."/>
            <person name="Pallen M.J."/>
        </authorList>
    </citation>
    <scope>NUCLEOTIDE SEQUENCE</scope>
    <source>
        <strain evidence="1">4509</strain>
    </source>
</reference>
<evidence type="ECO:0000313" key="1">
    <source>
        <dbReference type="EMBL" id="HIU41872.1"/>
    </source>
</evidence>
<dbReference type="GO" id="GO:0032259">
    <property type="term" value="P:methylation"/>
    <property type="evidence" value="ECO:0007669"/>
    <property type="project" value="UniProtKB-KW"/>
</dbReference>
<sequence>PKVSQMLKPGGRMAVLYLNWLPYEDEIAQKTEELVLKYNPQWTGGGETRHPLAIPEAYSLYFEAEPQILFDLPVPFTRESWAGRILACRGIGASLSPEEIRAFDREHRLLLEQIAPERFTVLHLAVMACLKKKG</sequence>
<dbReference type="AlphaFoldDB" id="A0A9D1ITH1"/>
<name>A0A9D1ITH1_9FIRM</name>
<keyword evidence="1" id="KW-0489">Methyltransferase</keyword>
<organism evidence="1 2">
    <name type="scientific">Candidatus Egerieicola faecale</name>
    <dbReference type="NCBI Taxonomy" id="2840774"/>
    <lineage>
        <taxon>Bacteria</taxon>
        <taxon>Bacillati</taxon>
        <taxon>Bacillota</taxon>
        <taxon>Clostridia</taxon>
        <taxon>Eubacteriales</taxon>
        <taxon>Oscillospiraceae</taxon>
        <taxon>Oscillospiraceae incertae sedis</taxon>
        <taxon>Candidatus Egerieicola</taxon>
    </lineage>
</organism>
<feature type="non-terminal residue" evidence="1">
    <location>
        <position position="1"/>
    </location>
</feature>
<protein>
    <submittedName>
        <fullName evidence="1">Class I SAM-dependent methyltransferase</fullName>
    </submittedName>
</protein>
<gene>
    <name evidence="1" type="ORF">IAD19_04890</name>
</gene>
<evidence type="ECO:0000313" key="2">
    <source>
        <dbReference type="Proteomes" id="UP000824082"/>
    </source>
</evidence>
<keyword evidence="1" id="KW-0808">Transferase</keyword>
<comment type="caution">
    <text evidence="1">The sequence shown here is derived from an EMBL/GenBank/DDBJ whole genome shotgun (WGS) entry which is preliminary data.</text>
</comment>
<dbReference type="GO" id="GO:0008168">
    <property type="term" value="F:methyltransferase activity"/>
    <property type="evidence" value="ECO:0007669"/>
    <property type="project" value="UniProtKB-KW"/>
</dbReference>
<dbReference type="Proteomes" id="UP000824082">
    <property type="component" value="Unassembled WGS sequence"/>
</dbReference>
<dbReference type="EMBL" id="DVMX01000097">
    <property type="protein sequence ID" value="HIU41872.1"/>
    <property type="molecule type" value="Genomic_DNA"/>
</dbReference>
<accession>A0A9D1ITH1</accession>